<dbReference type="Proteomes" id="UP000294881">
    <property type="component" value="Unassembled WGS sequence"/>
</dbReference>
<dbReference type="GO" id="GO:0009103">
    <property type="term" value="P:lipopolysaccharide biosynthetic process"/>
    <property type="evidence" value="ECO:0007669"/>
    <property type="project" value="TreeGrafter"/>
</dbReference>
<dbReference type="GO" id="GO:0016020">
    <property type="term" value="C:membrane"/>
    <property type="evidence" value="ECO:0007669"/>
    <property type="project" value="TreeGrafter"/>
</dbReference>
<dbReference type="RefSeq" id="WP_132003554.1">
    <property type="nucleotide sequence ID" value="NZ_JBHUNN010000002.1"/>
</dbReference>
<proteinExistence type="predicted"/>
<evidence type="ECO:0000259" key="2">
    <source>
        <dbReference type="Pfam" id="PF01757"/>
    </source>
</evidence>
<dbReference type="InterPro" id="IPR002656">
    <property type="entry name" value="Acyl_transf_3_dom"/>
</dbReference>
<dbReference type="PANTHER" id="PTHR23028">
    <property type="entry name" value="ACETYLTRANSFERASE"/>
    <property type="match status" value="1"/>
</dbReference>
<feature type="transmembrane region" description="Helical" evidence="1">
    <location>
        <begin position="185"/>
        <end position="204"/>
    </location>
</feature>
<dbReference type="OrthoDB" id="9767863at2"/>
<keyword evidence="1" id="KW-0812">Transmembrane</keyword>
<feature type="transmembrane region" description="Helical" evidence="1">
    <location>
        <begin position="83"/>
        <end position="101"/>
    </location>
</feature>
<evidence type="ECO:0000256" key="1">
    <source>
        <dbReference type="SAM" id="Phobius"/>
    </source>
</evidence>
<feature type="transmembrane region" description="Helical" evidence="1">
    <location>
        <begin position="282"/>
        <end position="305"/>
    </location>
</feature>
<dbReference type="InterPro" id="IPR050879">
    <property type="entry name" value="Acyltransferase_3"/>
</dbReference>
<organism evidence="3 4">
    <name type="scientific">Camelimonas lactis</name>
    <dbReference type="NCBI Taxonomy" id="659006"/>
    <lineage>
        <taxon>Bacteria</taxon>
        <taxon>Pseudomonadati</taxon>
        <taxon>Pseudomonadota</taxon>
        <taxon>Alphaproteobacteria</taxon>
        <taxon>Hyphomicrobiales</taxon>
        <taxon>Chelatococcaceae</taxon>
        <taxon>Camelimonas</taxon>
    </lineage>
</organism>
<keyword evidence="1" id="KW-1133">Transmembrane helix</keyword>
<name>A0A4R2GXP6_9HYPH</name>
<keyword evidence="4" id="KW-1185">Reference proteome</keyword>
<feature type="transmembrane region" description="Helical" evidence="1">
    <location>
        <begin position="113"/>
        <end position="135"/>
    </location>
</feature>
<dbReference type="Pfam" id="PF01757">
    <property type="entry name" value="Acyl_transf_3"/>
    <property type="match status" value="1"/>
</dbReference>
<sequence>MTSRIERVGAVQAGEAVAAEPWRGGLLGAPTVTEASVGRANNFNLLRLVMAVAVVVSHGFSVITGNVHDEPLTAATGYTLGEHAVNGFFVISGFLVTMSFDRRGWLDYALARVLRIAPGLIVATLMVGLVLGAALSSLGPFRYLADAGTWKFVVQTLTTYKSNTVLPGVFENNPFRFPMGTVWTLKYEVICYVAVFVIGALGLLRSRRLALGLMLSLTAALLLLDWLQPDAAKGLQTAVRLPLLFTAGAVFYRFGGSIRLSVLAAMFMIAGVVLLRHTFAYNAALFLTEAYCLMWLALVPVSRFVPGPRDDVSYGVYLYGWPIQQALHALFPLAGALVLLTPALVLTVLVGFVSWRMVEKPALNIKRRLLDRRDRPRPI</sequence>
<dbReference type="PANTHER" id="PTHR23028:SF53">
    <property type="entry name" value="ACYL_TRANSF_3 DOMAIN-CONTAINING PROTEIN"/>
    <property type="match status" value="1"/>
</dbReference>
<feature type="transmembrane region" description="Helical" evidence="1">
    <location>
        <begin position="209"/>
        <end position="227"/>
    </location>
</feature>
<feature type="transmembrane region" description="Helical" evidence="1">
    <location>
        <begin position="45"/>
        <end position="63"/>
    </location>
</feature>
<feature type="transmembrane region" description="Helical" evidence="1">
    <location>
        <begin position="325"/>
        <end position="358"/>
    </location>
</feature>
<feature type="transmembrane region" description="Helical" evidence="1">
    <location>
        <begin position="250"/>
        <end position="275"/>
    </location>
</feature>
<gene>
    <name evidence="3" type="ORF">EV666_102254</name>
</gene>
<dbReference type="EMBL" id="SLWL01000002">
    <property type="protein sequence ID" value="TCO15275.1"/>
    <property type="molecule type" value="Genomic_DNA"/>
</dbReference>
<feature type="domain" description="Acyltransferase 3" evidence="2">
    <location>
        <begin position="42"/>
        <end position="355"/>
    </location>
</feature>
<dbReference type="GO" id="GO:0016747">
    <property type="term" value="F:acyltransferase activity, transferring groups other than amino-acyl groups"/>
    <property type="evidence" value="ECO:0007669"/>
    <property type="project" value="InterPro"/>
</dbReference>
<keyword evidence="1" id="KW-0472">Membrane</keyword>
<dbReference type="AlphaFoldDB" id="A0A4R2GXP6"/>
<evidence type="ECO:0000313" key="3">
    <source>
        <dbReference type="EMBL" id="TCO15275.1"/>
    </source>
</evidence>
<accession>A0A4R2GXP6</accession>
<evidence type="ECO:0000313" key="4">
    <source>
        <dbReference type="Proteomes" id="UP000294881"/>
    </source>
</evidence>
<protein>
    <submittedName>
        <fullName evidence="3">Peptidoglycan/LPS O-acetylase OafA/YrhL</fullName>
    </submittedName>
</protein>
<reference evidence="3 4" key="1">
    <citation type="submission" date="2019-03" db="EMBL/GenBank/DDBJ databases">
        <title>Genomic Encyclopedia of Type Strains, Phase IV (KMG-IV): sequencing the most valuable type-strain genomes for metagenomic binning, comparative biology and taxonomic classification.</title>
        <authorList>
            <person name="Goeker M."/>
        </authorList>
    </citation>
    <scope>NUCLEOTIDE SEQUENCE [LARGE SCALE GENOMIC DNA]</scope>
    <source>
        <strain evidence="3 4">DSM 22958</strain>
    </source>
</reference>
<comment type="caution">
    <text evidence="3">The sequence shown here is derived from an EMBL/GenBank/DDBJ whole genome shotgun (WGS) entry which is preliminary data.</text>
</comment>